<feature type="compositionally biased region" description="Basic residues" evidence="1">
    <location>
        <begin position="1"/>
        <end position="18"/>
    </location>
</feature>
<evidence type="ECO:0000313" key="2">
    <source>
        <dbReference type="EMBL" id="MDR6238186.1"/>
    </source>
</evidence>
<dbReference type="AlphaFoldDB" id="A0AAE3XLW6"/>
<feature type="region of interest" description="Disordered" evidence="1">
    <location>
        <begin position="1"/>
        <end position="23"/>
    </location>
</feature>
<comment type="caution">
    <text evidence="2">The sequence shown here is derived from an EMBL/GenBank/DDBJ whole genome shotgun (WGS) entry which is preliminary data.</text>
</comment>
<organism evidence="2 3">
    <name type="scientific">Aureibacter tunicatorum</name>
    <dbReference type="NCBI Taxonomy" id="866807"/>
    <lineage>
        <taxon>Bacteria</taxon>
        <taxon>Pseudomonadati</taxon>
        <taxon>Bacteroidota</taxon>
        <taxon>Cytophagia</taxon>
        <taxon>Cytophagales</taxon>
        <taxon>Persicobacteraceae</taxon>
        <taxon>Aureibacter</taxon>
    </lineage>
</organism>
<evidence type="ECO:0000313" key="3">
    <source>
        <dbReference type="Proteomes" id="UP001185092"/>
    </source>
</evidence>
<proteinExistence type="predicted"/>
<dbReference type="Proteomes" id="UP001185092">
    <property type="component" value="Unassembled WGS sequence"/>
</dbReference>
<name>A0AAE3XLW6_9BACT</name>
<protein>
    <submittedName>
        <fullName evidence="2">Uncharacterized protein</fullName>
    </submittedName>
</protein>
<dbReference type="EMBL" id="JAVDQD010000001">
    <property type="protein sequence ID" value="MDR6238186.1"/>
    <property type="molecule type" value="Genomic_DNA"/>
</dbReference>
<keyword evidence="3" id="KW-1185">Reference proteome</keyword>
<sequence>MGYSRINRKARRNRTVSRVRKETIKRLNSTPVIKKVDVEELKAAQ</sequence>
<evidence type="ECO:0000256" key="1">
    <source>
        <dbReference type="SAM" id="MobiDB-lite"/>
    </source>
</evidence>
<accession>A0AAE3XLW6</accession>
<gene>
    <name evidence="2" type="ORF">HNQ88_001162</name>
</gene>
<reference evidence="2" key="1">
    <citation type="submission" date="2023-07" db="EMBL/GenBank/DDBJ databases">
        <title>Genomic Encyclopedia of Type Strains, Phase IV (KMG-IV): sequencing the most valuable type-strain genomes for metagenomic binning, comparative biology and taxonomic classification.</title>
        <authorList>
            <person name="Goeker M."/>
        </authorList>
    </citation>
    <scope>NUCLEOTIDE SEQUENCE</scope>
    <source>
        <strain evidence="2">DSM 26174</strain>
    </source>
</reference>
<dbReference type="RefSeq" id="WP_309937653.1">
    <property type="nucleotide sequence ID" value="NZ_AP025305.1"/>
</dbReference>